<dbReference type="STRING" id="1121877.FEAC_07660"/>
<evidence type="ECO:0000313" key="2">
    <source>
        <dbReference type="Proteomes" id="UP000032336"/>
    </source>
</evidence>
<reference evidence="1 2" key="1">
    <citation type="submission" date="2015-01" db="EMBL/GenBank/DDBJ databases">
        <title>Draft genome of the acidophilic iron oxidizer Ferrimicrobium acidiphilum strain T23.</title>
        <authorList>
            <person name="Poehlein A."/>
            <person name="Eisen S."/>
            <person name="Schloemann M."/>
            <person name="Johnson B.D."/>
            <person name="Daniel R."/>
            <person name="Muehling M."/>
        </authorList>
    </citation>
    <scope>NUCLEOTIDE SEQUENCE [LARGE SCALE GENOMIC DNA]</scope>
    <source>
        <strain evidence="1 2">T23</strain>
    </source>
</reference>
<organism evidence="1 2">
    <name type="scientific">Ferrimicrobium acidiphilum DSM 19497</name>
    <dbReference type="NCBI Taxonomy" id="1121877"/>
    <lineage>
        <taxon>Bacteria</taxon>
        <taxon>Bacillati</taxon>
        <taxon>Actinomycetota</taxon>
        <taxon>Acidimicrobiia</taxon>
        <taxon>Acidimicrobiales</taxon>
        <taxon>Acidimicrobiaceae</taxon>
        <taxon>Ferrimicrobium</taxon>
    </lineage>
</organism>
<comment type="caution">
    <text evidence="1">The sequence shown here is derived from an EMBL/GenBank/DDBJ whole genome shotgun (WGS) entry which is preliminary data.</text>
</comment>
<dbReference type="RefSeq" id="WP_169741698.1">
    <property type="nucleotide sequence ID" value="NZ_JQKF01000047.1"/>
</dbReference>
<gene>
    <name evidence="1" type="ORF">FEAC_07660</name>
</gene>
<accession>A0A0D8FYE6</accession>
<proteinExistence type="predicted"/>
<sequence>MIDDPLGDPSYPNPLASREELRNYSQGPVLCRSGVSAKVGAVRGVEIGGLWPRREIQTLR</sequence>
<dbReference type="AlphaFoldDB" id="A0A0D8FYE6"/>
<protein>
    <submittedName>
        <fullName evidence="1">Uncharacterized protein</fullName>
    </submittedName>
</protein>
<dbReference type="Proteomes" id="UP000032336">
    <property type="component" value="Unassembled WGS sequence"/>
</dbReference>
<name>A0A0D8FYE6_9ACTN</name>
<evidence type="ECO:0000313" key="1">
    <source>
        <dbReference type="EMBL" id="KJE77332.1"/>
    </source>
</evidence>
<dbReference type="EMBL" id="JXUW01000005">
    <property type="protein sequence ID" value="KJE77332.1"/>
    <property type="molecule type" value="Genomic_DNA"/>
</dbReference>
<keyword evidence="2" id="KW-1185">Reference proteome</keyword>